<reference evidence="1 2" key="1">
    <citation type="journal article" date="2022" name="Nat. Ecol. Evol.">
        <title>A masculinizing supergene underlies an exaggerated male reproductive morph in a spider.</title>
        <authorList>
            <person name="Hendrickx F."/>
            <person name="De Corte Z."/>
            <person name="Sonet G."/>
            <person name="Van Belleghem S.M."/>
            <person name="Kostlbacher S."/>
            <person name="Vangestel C."/>
        </authorList>
    </citation>
    <scope>NUCLEOTIDE SEQUENCE [LARGE SCALE GENOMIC DNA]</scope>
    <source>
        <strain evidence="1">W744_W776</strain>
    </source>
</reference>
<accession>A0AAV6VD81</accession>
<sequence length="117" mass="12967">MQGDKLLLGLIGVCMKGYFVCRLSIRLDAISSLQAASEPWELSRWPISVSFGFVSAVYIFCLTNKPFLSEKHRLATPTPCIYQPIEQCQDQKHKTAGQPSSPPLYMNRCHCSSKGGG</sequence>
<dbReference type="EMBL" id="JAFNEN010000102">
    <property type="protein sequence ID" value="KAG8194482.1"/>
    <property type="molecule type" value="Genomic_DNA"/>
</dbReference>
<dbReference type="Proteomes" id="UP000827092">
    <property type="component" value="Unassembled WGS sequence"/>
</dbReference>
<gene>
    <name evidence="1" type="ORF">JTE90_013239</name>
</gene>
<evidence type="ECO:0000313" key="1">
    <source>
        <dbReference type="EMBL" id="KAG8194482.1"/>
    </source>
</evidence>
<protein>
    <submittedName>
        <fullName evidence="1">Uncharacterized protein</fullName>
    </submittedName>
</protein>
<keyword evidence="2" id="KW-1185">Reference proteome</keyword>
<organism evidence="1 2">
    <name type="scientific">Oedothorax gibbosus</name>
    <dbReference type="NCBI Taxonomy" id="931172"/>
    <lineage>
        <taxon>Eukaryota</taxon>
        <taxon>Metazoa</taxon>
        <taxon>Ecdysozoa</taxon>
        <taxon>Arthropoda</taxon>
        <taxon>Chelicerata</taxon>
        <taxon>Arachnida</taxon>
        <taxon>Araneae</taxon>
        <taxon>Araneomorphae</taxon>
        <taxon>Entelegynae</taxon>
        <taxon>Araneoidea</taxon>
        <taxon>Linyphiidae</taxon>
        <taxon>Erigoninae</taxon>
        <taxon>Oedothorax</taxon>
    </lineage>
</organism>
<proteinExistence type="predicted"/>
<comment type="caution">
    <text evidence="1">The sequence shown here is derived from an EMBL/GenBank/DDBJ whole genome shotgun (WGS) entry which is preliminary data.</text>
</comment>
<evidence type="ECO:0000313" key="2">
    <source>
        <dbReference type="Proteomes" id="UP000827092"/>
    </source>
</evidence>
<dbReference type="AlphaFoldDB" id="A0AAV6VD81"/>
<name>A0AAV6VD81_9ARAC</name>